<evidence type="ECO:0000256" key="2">
    <source>
        <dbReference type="ARBA" id="ARBA00004413"/>
    </source>
</evidence>
<reference evidence="15 16" key="1">
    <citation type="submission" date="2010-05" db="EMBL/GenBank/DDBJ databases">
        <title>The Genome Sequence of Thecamonas trahens ATCC 50062.</title>
        <authorList>
            <consortium name="The Broad Institute Genome Sequencing Platform"/>
            <person name="Russ C."/>
            <person name="Cuomo C."/>
            <person name="Shea T."/>
            <person name="Young S.K."/>
            <person name="Zeng Q."/>
            <person name="Koehrsen M."/>
            <person name="Haas B."/>
            <person name="Borodovsky M."/>
            <person name="Guigo R."/>
            <person name="Alvarado L."/>
            <person name="Berlin A."/>
            <person name="Bochicchio J."/>
            <person name="Borenstein D."/>
            <person name="Chapman S."/>
            <person name="Chen Z."/>
            <person name="Freedman E."/>
            <person name="Gellesch M."/>
            <person name="Goldberg J."/>
            <person name="Griggs A."/>
            <person name="Gujja S."/>
            <person name="Heilman E."/>
            <person name="Heiman D."/>
            <person name="Hepburn T."/>
            <person name="Howarth C."/>
            <person name="Jen D."/>
            <person name="Larson L."/>
            <person name="Mehta T."/>
            <person name="Park D."/>
            <person name="Pearson M."/>
            <person name="Roberts A."/>
            <person name="Saif S."/>
            <person name="Shenoy N."/>
            <person name="Sisk P."/>
            <person name="Stolte C."/>
            <person name="Sykes S."/>
            <person name="Thomson T."/>
            <person name="Walk T."/>
            <person name="White J."/>
            <person name="Yandava C."/>
            <person name="Burger G."/>
            <person name="Gray M.W."/>
            <person name="Holland P.W.H."/>
            <person name="King N."/>
            <person name="Lang F.B.F."/>
            <person name="Roger A.J."/>
            <person name="Ruiz-Trillo I."/>
            <person name="Lander E."/>
            <person name="Nusbaum C."/>
        </authorList>
    </citation>
    <scope>NUCLEOTIDE SEQUENCE [LARGE SCALE GENOMIC DNA]</scope>
    <source>
        <strain evidence="15 16">ATCC 50062</strain>
    </source>
</reference>
<dbReference type="PROSITE" id="PS50031">
    <property type="entry name" value="EH"/>
    <property type="match status" value="1"/>
</dbReference>
<dbReference type="PANTHER" id="PTHR11216:SF31">
    <property type="entry name" value="AT21416P"/>
    <property type="match status" value="1"/>
</dbReference>
<evidence type="ECO:0000259" key="14">
    <source>
        <dbReference type="PROSITE" id="PS51718"/>
    </source>
</evidence>
<dbReference type="FunFam" id="3.40.50.300:FF:000147">
    <property type="entry name" value="EH domain-containing protein 1"/>
    <property type="match status" value="1"/>
</dbReference>
<dbReference type="EMBL" id="GL349453">
    <property type="protein sequence ID" value="KNC49042.1"/>
    <property type="molecule type" value="Genomic_DNA"/>
</dbReference>
<dbReference type="GO" id="GO:0005525">
    <property type="term" value="F:GTP binding"/>
    <property type="evidence" value="ECO:0007669"/>
    <property type="project" value="InterPro"/>
</dbReference>
<dbReference type="GO" id="GO:0005886">
    <property type="term" value="C:plasma membrane"/>
    <property type="evidence" value="ECO:0007669"/>
    <property type="project" value="UniProtKB-SubCell"/>
</dbReference>
<keyword evidence="7" id="KW-0967">Endosome</keyword>
<evidence type="ECO:0000256" key="4">
    <source>
        <dbReference type="ARBA" id="ARBA00022553"/>
    </source>
</evidence>
<evidence type="ECO:0000259" key="12">
    <source>
        <dbReference type="PROSITE" id="PS50031"/>
    </source>
</evidence>
<evidence type="ECO:0000256" key="1">
    <source>
        <dbReference type="ARBA" id="ARBA00004125"/>
    </source>
</evidence>
<keyword evidence="9" id="KW-0067">ATP-binding</keyword>
<evidence type="ECO:0000256" key="7">
    <source>
        <dbReference type="ARBA" id="ARBA00022753"/>
    </source>
</evidence>
<dbReference type="Pfam" id="PF12763">
    <property type="entry name" value="EH"/>
    <property type="match status" value="1"/>
</dbReference>
<dbReference type="GO" id="GO:0005524">
    <property type="term" value="F:ATP binding"/>
    <property type="evidence" value="ECO:0007669"/>
    <property type="project" value="UniProtKB-KW"/>
</dbReference>
<gene>
    <name evidence="15" type="ORF">AMSG_05001</name>
</gene>
<dbReference type="InterPro" id="IPR011992">
    <property type="entry name" value="EF-hand-dom_pair"/>
</dbReference>
<dbReference type="InterPro" id="IPR031692">
    <property type="entry name" value="EHD_N"/>
</dbReference>
<feature type="region of interest" description="Disordered" evidence="11">
    <location>
        <begin position="495"/>
        <end position="525"/>
    </location>
</feature>
<dbReference type="CDD" id="cd00052">
    <property type="entry name" value="EH"/>
    <property type="match status" value="1"/>
</dbReference>
<dbReference type="Proteomes" id="UP000054408">
    <property type="component" value="Unassembled WGS sequence"/>
</dbReference>
<feature type="region of interest" description="Disordered" evidence="11">
    <location>
        <begin position="400"/>
        <end position="422"/>
    </location>
</feature>
<evidence type="ECO:0000313" key="15">
    <source>
        <dbReference type="EMBL" id="KNC49042.1"/>
    </source>
</evidence>
<dbReference type="Gene3D" id="1.10.238.10">
    <property type="entry name" value="EF-hand"/>
    <property type="match status" value="1"/>
</dbReference>
<dbReference type="InterPro" id="IPR045063">
    <property type="entry name" value="Dynamin_N"/>
</dbReference>
<evidence type="ECO:0000256" key="5">
    <source>
        <dbReference type="ARBA" id="ARBA00022723"/>
    </source>
</evidence>
<keyword evidence="10" id="KW-0472">Membrane</keyword>
<comment type="subcellular location">
    <subcellularLocation>
        <location evidence="2">Cell membrane</location>
        <topology evidence="2">Peripheral membrane protein</topology>
        <orientation evidence="2">Cytoplasmic side</orientation>
    </subcellularLocation>
    <subcellularLocation>
        <location evidence="1">Endosome membrane</location>
        <topology evidence="1">Peripheral membrane protein</topology>
        <orientation evidence="1">Cytoplasmic side</orientation>
    </subcellularLocation>
</comment>
<feature type="domain" description="EF-hand" evidence="13">
    <location>
        <begin position="459"/>
        <end position="494"/>
    </location>
</feature>
<dbReference type="InterPro" id="IPR030381">
    <property type="entry name" value="G_DYNAMIN_dom"/>
</dbReference>
<dbReference type="InterPro" id="IPR018247">
    <property type="entry name" value="EF_Hand_1_Ca_BS"/>
</dbReference>
<dbReference type="AlphaFoldDB" id="A0A0L0D9J8"/>
<keyword evidence="6" id="KW-0547">Nucleotide-binding</keyword>
<dbReference type="Pfam" id="PF18150">
    <property type="entry name" value="DUF5600"/>
    <property type="match status" value="1"/>
</dbReference>
<dbReference type="InterPro" id="IPR027417">
    <property type="entry name" value="P-loop_NTPase"/>
</dbReference>
<dbReference type="Gene3D" id="1.10.268.20">
    <property type="match status" value="1"/>
</dbReference>
<dbReference type="GO" id="GO:0055038">
    <property type="term" value="C:recycling endosome membrane"/>
    <property type="evidence" value="ECO:0007669"/>
    <property type="project" value="UniProtKB-SubCell"/>
</dbReference>
<evidence type="ECO:0000313" key="16">
    <source>
        <dbReference type="Proteomes" id="UP000054408"/>
    </source>
</evidence>
<name>A0A0L0D9J8_THETB</name>
<evidence type="ECO:0000259" key="13">
    <source>
        <dbReference type="PROSITE" id="PS50222"/>
    </source>
</evidence>
<dbReference type="GO" id="GO:0006897">
    <property type="term" value="P:endocytosis"/>
    <property type="evidence" value="ECO:0007669"/>
    <property type="project" value="TreeGrafter"/>
</dbReference>
<dbReference type="RefSeq" id="XP_013758078.1">
    <property type="nucleotide sequence ID" value="XM_013902624.1"/>
</dbReference>
<accession>A0A0L0D9J8</accession>
<evidence type="ECO:0000256" key="8">
    <source>
        <dbReference type="ARBA" id="ARBA00022837"/>
    </source>
</evidence>
<dbReference type="InterPro" id="IPR002048">
    <property type="entry name" value="EF_hand_dom"/>
</dbReference>
<organism evidence="15 16">
    <name type="scientific">Thecamonas trahens ATCC 50062</name>
    <dbReference type="NCBI Taxonomy" id="461836"/>
    <lineage>
        <taxon>Eukaryota</taxon>
        <taxon>Apusozoa</taxon>
        <taxon>Apusomonadida</taxon>
        <taxon>Apusomonadidae</taxon>
        <taxon>Thecamonas</taxon>
    </lineage>
</organism>
<feature type="domain" description="EH" evidence="12">
    <location>
        <begin position="427"/>
        <end position="517"/>
    </location>
</feature>
<dbReference type="GO" id="GO:0016197">
    <property type="term" value="P:endosomal transport"/>
    <property type="evidence" value="ECO:0007669"/>
    <property type="project" value="TreeGrafter"/>
</dbReference>
<dbReference type="Pfam" id="PF00350">
    <property type="entry name" value="Dynamin_N"/>
    <property type="match status" value="1"/>
</dbReference>
<sequence>MAAISNKAAMSSDAVETYPEVIEKLKRLYKTRIRPVEELYSFQQFHSPLLEDADFEAAPMVMLLGQYSVGKTSFIRYMLERDFPSQRIGPEPTTDRFVAVMYGEEDRVVPGAAASIRKDKPFQGLDKFGVSFLSKFEVAECPSPILEKVTFIDTPGVLSGEKQRLGRTYDFVETCEWFAERSDLILLLFDAHKLDISDEFKRSIEALRGHDDKIRVVLNKSDMVNSQQLMRVYGALMWSLGKVFATPEVVRVYIGSFWDQPLHNSENQALFEAEEQDLMADLRYLPRNAAVRKINELVKRARLVKVHALLISHLRGEMPSMFGKGKKQKALLDGMLEVFKTVMRQHQLPPGDFPDLERFKARAAEYEFNKFPKLNMSMIESMNSVLAADIPQLLELIAPVDDGAGPSSPPPNPFGASDSDWAIGPEEKQKWDSYFVKMGPVAGKLSGASAKPAMVASKLDTTTLRDIWTLADIDRDGHLDADEFAVCMHLLQQKKNAPGSPLPTALPANLVPPSKRGGSEASPFD</sequence>
<proteinExistence type="predicted"/>
<dbReference type="OrthoDB" id="1716625at2759"/>
<dbReference type="SUPFAM" id="SSF47473">
    <property type="entry name" value="EF-hand"/>
    <property type="match status" value="1"/>
</dbReference>
<keyword evidence="4" id="KW-0597">Phosphoprotein</keyword>
<dbReference type="GO" id="GO:0005509">
    <property type="term" value="F:calcium ion binding"/>
    <property type="evidence" value="ECO:0007669"/>
    <property type="project" value="InterPro"/>
</dbReference>
<dbReference type="GeneID" id="25564508"/>
<evidence type="ECO:0000256" key="9">
    <source>
        <dbReference type="ARBA" id="ARBA00022840"/>
    </source>
</evidence>
<evidence type="ECO:0000256" key="3">
    <source>
        <dbReference type="ARBA" id="ARBA00022475"/>
    </source>
</evidence>
<dbReference type="InterPro" id="IPR000261">
    <property type="entry name" value="EH_dom"/>
</dbReference>
<dbReference type="OMA" id="LMIGQYS"/>
<dbReference type="InterPro" id="IPR040990">
    <property type="entry name" value="DUF5600"/>
</dbReference>
<dbReference type="STRING" id="461836.A0A0L0D9J8"/>
<dbReference type="CDD" id="cd09913">
    <property type="entry name" value="EHD"/>
    <property type="match status" value="1"/>
</dbReference>
<keyword evidence="8" id="KW-0106">Calcium</keyword>
<keyword evidence="3" id="KW-1003">Cell membrane</keyword>
<dbReference type="SMART" id="SM00027">
    <property type="entry name" value="EH"/>
    <property type="match status" value="1"/>
</dbReference>
<dbReference type="SMART" id="SM00054">
    <property type="entry name" value="EFh"/>
    <property type="match status" value="1"/>
</dbReference>
<protein>
    <submittedName>
        <fullName evidence="15">EH domain-containing protein 3</fullName>
    </submittedName>
</protein>
<dbReference type="PANTHER" id="PTHR11216">
    <property type="entry name" value="EH DOMAIN"/>
    <property type="match status" value="1"/>
</dbReference>
<dbReference type="PROSITE" id="PS50222">
    <property type="entry name" value="EF_HAND_2"/>
    <property type="match status" value="1"/>
</dbReference>
<keyword evidence="16" id="KW-1185">Reference proteome</keyword>
<dbReference type="eggNOG" id="KOG1954">
    <property type="taxonomic scope" value="Eukaryota"/>
</dbReference>
<evidence type="ECO:0000256" key="11">
    <source>
        <dbReference type="SAM" id="MobiDB-lite"/>
    </source>
</evidence>
<dbReference type="SUPFAM" id="SSF52540">
    <property type="entry name" value="P-loop containing nucleoside triphosphate hydrolases"/>
    <property type="match status" value="1"/>
</dbReference>
<evidence type="ECO:0000256" key="6">
    <source>
        <dbReference type="ARBA" id="ARBA00022741"/>
    </source>
</evidence>
<keyword evidence="5" id="KW-0479">Metal-binding</keyword>
<dbReference type="Gene3D" id="3.40.50.300">
    <property type="entry name" value="P-loop containing nucleotide triphosphate hydrolases"/>
    <property type="match status" value="1"/>
</dbReference>
<evidence type="ECO:0000256" key="10">
    <source>
        <dbReference type="ARBA" id="ARBA00023136"/>
    </source>
</evidence>
<feature type="domain" description="Dynamin-type G" evidence="14">
    <location>
        <begin position="55"/>
        <end position="286"/>
    </location>
</feature>
<dbReference type="PROSITE" id="PS00018">
    <property type="entry name" value="EF_HAND_1"/>
    <property type="match status" value="1"/>
</dbReference>
<dbReference type="PROSITE" id="PS51718">
    <property type="entry name" value="G_DYNAMIN_2"/>
    <property type="match status" value="1"/>
</dbReference>
<dbReference type="Pfam" id="PF16880">
    <property type="entry name" value="EHD_N"/>
    <property type="match status" value="1"/>
</dbReference>